<dbReference type="Pfam" id="PF21191">
    <property type="entry name" value="CvfB_1st"/>
    <property type="match status" value="1"/>
</dbReference>
<dbReference type="InterPro" id="IPR040764">
    <property type="entry name" value="CvfB_WH"/>
</dbReference>
<dbReference type="Pfam" id="PF21543">
    <property type="entry name" value="CvfB_2nd"/>
    <property type="match status" value="1"/>
</dbReference>
<evidence type="ECO:0000256" key="1">
    <source>
        <dbReference type="PIRNR" id="PIRNR012524"/>
    </source>
</evidence>
<dbReference type="Gene3D" id="2.40.50.140">
    <property type="entry name" value="Nucleic acid-binding proteins"/>
    <property type="match status" value="2"/>
</dbReference>
<dbReference type="InterPro" id="IPR048587">
    <property type="entry name" value="CvfB_S1_3rd"/>
</dbReference>
<dbReference type="PANTHER" id="PTHR37296:SF1">
    <property type="entry name" value="CONSERVED VIRULENCE FACTOR B"/>
    <property type="match status" value="1"/>
</dbReference>
<feature type="domain" description="S1 motif" evidence="2">
    <location>
        <begin position="157"/>
        <end position="217"/>
    </location>
</feature>
<name>A0ABS7JZ75_9BACI</name>
<dbReference type="Gene3D" id="1.10.10.10">
    <property type="entry name" value="Winged helix-like DNA-binding domain superfamily/Winged helix DNA-binding domain"/>
    <property type="match status" value="1"/>
</dbReference>
<comment type="similarity">
    <text evidence="1">Belongs to the CvfB family.</text>
</comment>
<evidence type="ECO:0000313" key="3">
    <source>
        <dbReference type="EMBL" id="MBY0095304.1"/>
    </source>
</evidence>
<dbReference type="EMBL" id="JACWFH010000001">
    <property type="protein sequence ID" value="MBY0095304.1"/>
    <property type="molecule type" value="Genomic_DNA"/>
</dbReference>
<evidence type="ECO:0000259" key="2">
    <source>
        <dbReference type="PROSITE" id="PS50126"/>
    </source>
</evidence>
<dbReference type="PANTHER" id="PTHR37296">
    <property type="entry name" value="CONSERVED VIRULENCE FACTOR B"/>
    <property type="match status" value="1"/>
</dbReference>
<sequence length="287" mass="32775">MTLQENTGRIVELTVARIADFGYFLTDGEEDVLLHHNDNDTNREFKEEERVEVFLYVDSRGRLAATTMKPHVTVGEYAWVSVVDVKQDTGVFLDIGINKDVLLGKDDLPVLESVWPQKGDMLYITLRVNRSFLIYARMASDQVIQEISHSATRSDFNKNVHGHIYRTARVGSWMITAEGFKGFIHESQRSKEPRVGEKVEGRIIDVKEDGTVNISLLPRKQEALDEDATKILEYLDSRNGAMPYGDKSMAEDINVRFGMSKSSFKRALGRLMRDGKVYQEEGWTYKK</sequence>
<accession>A0ABS7JZ75</accession>
<comment type="caution">
    <text evidence="3">The sequence shown here is derived from an EMBL/GenBank/DDBJ whole genome shotgun (WGS) entry which is preliminary data.</text>
</comment>
<dbReference type="InterPro" id="IPR048588">
    <property type="entry name" value="CvfB_S1_2nd"/>
</dbReference>
<reference evidence="3 4" key="1">
    <citation type="submission" date="2020-07" db="EMBL/GenBank/DDBJ databases">
        <title>Fungal Genomes of the International Space Station.</title>
        <authorList>
            <person name="Seuylemezian A."/>
            <person name="Singh N.K."/>
            <person name="Wood J."/>
            <person name="Venkateswaran K."/>
        </authorList>
    </citation>
    <scope>NUCLEOTIDE SEQUENCE [LARGE SCALE GENOMIC DNA]</scope>
    <source>
        <strain evidence="3 4">PL-B2</strain>
    </source>
</reference>
<proteinExistence type="inferred from homology"/>
<dbReference type="InterPro" id="IPR039566">
    <property type="entry name" value="CvfB_S1_st"/>
</dbReference>
<dbReference type="Pfam" id="PF13509">
    <property type="entry name" value="S1_2"/>
    <property type="match status" value="1"/>
</dbReference>
<keyword evidence="4" id="KW-1185">Reference proteome</keyword>
<dbReference type="Pfam" id="PF17783">
    <property type="entry name" value="WHD_CvfB"/>
    <property type="match status" value="1"/>
</dbReference>
<dbReference type="InterPro" id="IPR003029">
    <property type="entry name" value="S1_domain"/>
</dbReference>
<gene>
    <name evidence="3" type="ORF">H0185_00520</name>
</gene>
<dbReference type="InterPro" id="IPR012340">
    <property type="entry name" value="NA-bd_OB-fold"/>
</dbReference>
<evidence type="ECO:0000313" key="4">
    <source>
        <dbReference type="Proteomes" id="UP000769780"/>
    </source>
</evidence>
<organism evidence="3 4">
    <name type="scientific">Mesobacillus maritimus</name>
    <dbReference type="NCBI Taxonomy" id="1643336"/>
    <lineage>
        <taxon>Bacteria</taxon>
        <taxon>Bacillati</taxon>
        <taxon>Bacillota</taxon>
        <taxon>Bacilli</taxon>
        <taxon>Bacillales</taxon>
        <taxon>Bacillaceae</taxon>
        <taxon>Mesobacillus</taxon>
    </lineage>
</organism>
<dbReference type="PROSITE" id="PS50126">
    <property type="entry name" value="S1"/>
    <property type="match status" value="1"/>
</dbReference>
<protein>
    <recommendedName>
        <fullName evidence="2">S1 motif domain-containing protein</fullName>
    </recommendedName>
</protein>
<dbReference type="PIRSF" id="PIRSF012524">
    <property type="entry name" value="YitL_S1"/>
    <property type="match status" value="1"/>
</dbReference>
<dbReference type="Proteomes" id="UP000769780">
    <property type="component" value="Unassembled WGS sequence"/>
</dbReference>
<dbReference type="RefSeq" id="WP_221870144.1">
    <property type="nucleotide sequence ID" value="NZ_JACWFH010000001.1"/>
</dbReference>
<dbReference type="InterPro" id="IPR014464">
    <property type="entry name" value="CvfB_fam"/>
</dbReference>
<dbReference type="InterPro" id="IPR036388">
    <property type="entry name" value="WH-like_DNA-bd_sf"/>
</dbReference>